<comment type="caution">
    <text evidence="3">The sequence shown here is derived from an EMBL/GenBank/DDBJ whole genome shotgun (WGS) entry which is preliminary data.</text>
</comment>
<comment type="similarity">
    <text evidence="1">Belongs to the bacterial reverse transcriptase family.</text>
</comment>
<evidence type="ECO:0000313" key="4">
    <source>
        <dbReference type="Proteomes" id="UP001171945"/>
    </source>
</evidence>
<keyword evidence="3" id="KW-0808">Transferase</keyword>
<dbReference type="InterPro" id="IPR000477">
    <property type="entry name" value="RT_dom"/>
</dbReference>
<organism evidence="3 4">
    <name type="scientific">Candidatus Marithioploca araucensis</name>
    <dbReference type="NCBI Taxonomy" id="70273"/>
    <lineage>
        <taxon>Bacteria</taxon>
        <taxon>Pseudomonadati</taxon>
        <taxon>Pseudomonadota</taxon>
        <taxon>Gammaproteobacteria</taxon>
        <taxon>Thiotrichales</taxon>
        <taxon>Thiotrichaceae</taxon>
        <taxon>Candidatus Marithioploca</taxon>
    </lineage>
</organism>
<dbReference type="SUPFAM" id="SSF56672">
    <property type="entry name" value="DNA/RNA polymerases"/>
    <property type="match status" value="1"/>
</dbReference>
<dbReference type="Proteomes" id="UP001171945">
    <property type="component" value="Unassembled WGS sequence"/>
</dbReference>
<sequence length="371" mass="43749">MKRLNNLWQAMITFDNLLLAYKKAQRGKQHKQSVALFTLNLERELFTLQRQLTDGSYQPGGYRLFTIYERKPRIIAAAPFRDRVVHHALMNIIEPPLDKQFIYDSYACRQNKGVHKAVDRYQKWAKRYRYALKMDIQQYFPSIDHILLKKKLRHRIKDANLLNLLDKIIDTAPDLSPSPGNDLLTPRRIGIPIGNLTSQFLANLFLDDFDHYIKEQLRIRAYLRYVDDFIVLGDDKNVLHDIRERIKSYLAANRLRLHPRKAHIIPTRKGLDVLGYFILPHKRRLRNDNGHRFFRKMRGFAKAYALGKMNWADFNPSVQSWIGHAKHADTYGLRRKHFYGIVFHRESTNEAACDSRRLVEQQTEERASGEP</sequence>
<dbReference type="PANTHER" id="PTHR34047">
    <property type="entry name" value="NUCLEAR INTRON MATURASE 1, MITOCHONDRIAL-RELATED"/>
    <property type="match status" value="1"/>
</dbReference>
<dbReference type="PROSITE" id="PS50878">
    <property type="entry name" value="RT_POL"/>
    <property type="match status" value="1"/>
</dbReference>
<name>A0ABT7VR74_9GAMM</name>
<evidence type="ECO:0000256" key="1">
    <source>
        <dbReference type="ARBA" id="ARBA00034120"/>
    </source>
</evidence>
<accession>A0ABT7VR74</accession>
<dbReference type="PANTHER" id="PTHR34047:SF8">
    <property type="entry name" value="PROTEIN YKFC"/>
    <property type="match status" value="1"/>
</dbReference>
<dbReference type="CDD" id="cd01651">
    <property type="entry name" value="RT_G2_intron"/>
    <property type="match status" value="1"/>
</dbReference>
<gene>
    <name evidence="3" type="ORF">QUF54_02300</name>
</gene>
<protein>
    <submittedName>
        <fullName evidence="3">Reverse transcriptase domain-containing protein</fullName>
    </submittedName>
</protein>
<dbReference type="GO" id="GO:0003964">
    <property type="term" value="F:RNA-directed DNA polymerase activity"/>
    <property type="evidence" value="ECO:0007669"/>
    <property type="project" value="UniProtKB-KW"/>
</dbReference>
<proteinExistence type="inferred from homology"/>
<keyword evidence="4" id="KW-1185">Reference proteome</keyword>
<keyword evidence="3" id="KW-0548">Nucleotidyltransferase</keyword>
<evidence type="ECO:0000313" key="3">
    <source>
        <dbReference type="EMBL" id="MDM8562164.1"/>
    </source>
</evidence>
<feature type="domain" description="Reverse transcriptase" evidence="2">
    <location>
        <begin position="1"/>
        <end position="278"/>
    </location>
</feature>
<dbReference type="InterPro" id="IPR043502">
    <property type="entry name" value="DNA/RNA_pol_sf"/>
</dbReference>
<reference evidence="3" key="1">
    <citation type="submission" date="2023-06" db="EMBL/GenBank/DDBJ databases">
        <title>Uncultivated large filamentous bacteria from sulfidic sediments reveal new species and different genomic features in energy metabolism and defense.</title>
        <authorList>
            <person name="Fonseca A."/>
        </authorList>
    </citation>
    <scope>NUCLEOTIDE SEQUENCE</scope>
    <source>
        <strain evidence="3">HSG4</strain>
    </source>
</reference>
<dbReference type="InterPro" id="IPR051083">
    <property type="entry name" value="GrpII_Intron_Splice-Mob/Def"/>
</dbReference>
<keyword evidence="3" id="KW-0695">RNA-directed DNA polymerase</keyword>
<dbReference type="EMBL" id="JAUCGM010000075">
    <property type="protein sequence ID" value="MDM8562164.1"/>
    <property type="molecule type" value="Genomic_DNA"/>
</dbReference>
<dbReference type="Pfam" id="PF00078">
    <property type="entry name" value="RVT_1"/>
    <property type="match status" value="1"/>
</dbReference>
<evidence type="ECO:0000259" key="2">
    <source>
        <dbReference type="PROSITE" id="PS50878"/>
    </source>
</evidence>